<dbReference type="AlphaFoldDB" id="A0A023G0S5"/>
<name>A0A023G0S5_AMBPA</name>
<feature type="signal peptide" evidence="1">
    <location>
        <begin position="1"/>
        <end position="16"/>
    </location>
</feature>
<reference evidence="2" key="1">
    <citation type="submission" date="2014-03" db="EMBL/GenBank/DDBJ databases">
        <title>The sialotranscriptome of Amblyomma triste, Amblyomma parvum and Amblyomma cajennense ticks, uncovered by 454-based RNA-seq.</title>
        <authorList>
            <person name="Garcia G.R."/>
            <person name="Gardinassi L.G."/>
            <person name="Ribeiro J.M."/>
            <person name="Anatrielo E."/>
            <person name="Ferreira B.R."/>
            <person name="Moreira H.N."/>
            <person name="Mafra C."/>
            <person name="Olegario M.M."/>
            <person name="Szabo P.J."/>
            <person name="Miranda-Santos I.K."/>
            <person name="Maruyama S.R."/>
        </authorList>
    </citation>
    <scope>NUCLEOTIDE SEQUENCE</scope>
    <source>
        <strain evidence="2">Araguapaz</strain>
        <tissue evidence="2">Salivary glands</tissue>
    </source>
</reference>
<sequence length="425" mass="47176">MRGTALLALMLAVSAATYVHVPCGRYPTKITSLDNATCIPEYFSGIADGGNITRHPGNCTPTVSAYTSCTCDDGNGVSGYNYCVYNVSRTPDDNTANVTIGLCGIGPKCYTYDFNASMEVDLRDPHIAHSLNAFPRSPCVAPDLEVANGMKVAAGCEYYCYGRRNKDIKDERVCVLEWYTGTLSGEPVVTLTGSCTNGICRISGVYEYPVKGTCHDSERYQHYGKLLEKCSYRCPNGSEAQRPDGLSCRFTKAWYKGDVVGVCRNGVCSEIREESACAMKQHHYRTIPPVSVAKTCVCDHDVLANGTLCALSYKFRLGRYYIREVGICLGGHCKHRPPHRPAEYKFKKKECQAMNVQVTPELVVAAACSATCRRYEIEARPNGTLCLLQYRRDTYQLVRYKQTVHIGECWNGKCKYSDNSFDIRL</sequence>
<dbReference type="EMBL" id="GBBL01000006">
    <property type="protein sequence ID" value="JAC27314.1"/>
    <property type="molecule type" value="mRNA"/>
</dbReference>
<organism evidence="2">
    <name type="scientific">Amblyomma parvum</name>
    <name type="common">South American tick</name>
    <dbReference type="NCBI Taxonomy" id="251391"/>
    <lineage>
        <taxon>Eukaryota</taxon>
        <taxon>Metazoa</taxon>
        <taxon>Ecdysozoa</taxon>
        <taxon>Arthropoda</taxon>
        <taxon>Chelicerata</taxon>
        <taxon>Arachnida</taxon>
        <taxon>Acari</taxon>
        <taxon>Parasitiformes</taxon>
        <taxon>Ixodida</taxon>
        <taxon>Ixodoidea</taxon>
        <taxon>Ixodidae</taxon>
        <taxon>Amblyomminae</taxon>
        <taxon>Amblyomma</taxon>
    </lineage>
</organism>
<evidence type="ECO:0000313" key="2">
    <source>
        <dbReference type="EMBL" id="JAC27314.1"/>
    </source>
</evidence>
<proteinExistence type="evidence at transcript level"/>
<feature type="chain" id="PRO_5001521471" evidence="1">
    <location>
        <begin position="17"/>
        <end position="425"/>
    </location>
</feature>
<protein>
    <submittedName>
        <fullName evidence="2">Putative secreted protein</fullName>
    </submittedName>
</protein>
<dbReference type="Gene3D" id="2.30.130.100">
    <property type="match status" value="1"/>
</dbReference>
<evidence type="ECO:0000256" key="1">
    <source>
        <dbReference type="SAM" id="SignalP"/>
    </source>
</evidence>
<keyword evidence="1" id="KW-0732">Signal</keyword>
<accession>A0A023G0S5</accession>